<dbReference type="PRINTS" id="PR00032">
    <property type="entry name" value="HTHARAC"/>
</dbReference>
<accession>A0ABY7ANL5</accession>
<dbReference type="RefSeq" id="WP_268075607.1">
    <property type="nucleotide sequence ID" value="NZ_CP109965.1"/>
</dbReference>
<dbReference type="PANTHER" id="PTHR11019">
    <property type="entry name" value="HTH-TYPE TRANSCRIPTIONAL REGULATOR NIMR"/>
    <property type="match status" value="1"/>
</dbReference>
<evidence type="ECO:0000313" key="5">
    <source>
        <dbReference type="EMBL" id="WAJ71143.1"/>
    </source>
</evidence>
<dbReference type="InterPro" id="IPR018060">
    <property type="entry name" value="HTH_AraC"/>
</dbReference>
<dbReference type="Gene3D" id="1.10.10.60">
    <property type="entry name" value="Homeodomain-like"/>
    <property type="match status" value="1"/>
</dbReference>
<gene>
    <name evidence="5" type="ORF">OLW01_04870</name>
</gene>
<dbReference type="Gene3D" id="2.60.120.10">
    <property type="entry name" value="Jelly Rolls"/>
    <property type="match status" value="1"/>
</dbReference>
<name>A0ABY7ANL5_9ALTE</name>
<keyword evidence="3" id="KW-0804">Transcription</keyword>
<dbReference type="Pfam" id="PF12833">
    <property type="entry name" value="HTH_18"/>
    <property type="match status" value="1"/>
</dbReference>
<dbReference type="InterPro" id="IPR009057">
    <property type="entry name" value="Homeodomain-like_sf"/>
</dbReference>
<evidence type="ECO:0000256" key="2">
    <source>
        <dbReference type="ARBA" id="ARBA00023125"/>
    </source>
</evidence>
<dbReference type="InterPro" id="IPR020449">
    <property type="entry name" value="Tscrpt_reg_AraC-type_HTH"/>
</dbReference>
<dbReference type="PROSITE" id="PS01124">
    <property type="entry name" value="HTH_ARAC_FAMILY_2"/>
    <property type="match status" value="1"/>
</dbReference>
<keyword evidence="6" id="KW-1185">Reference proteome</keyword>
<reference evidence="5" key="1">
    <citation type="submission" date="2022-10" db="EMBL/GenBank/DDBJ databases">
        <title>Catenovulum adriacola sp. nov. isolated in the Harbour of Susak.</title>
        <authorList>
            <person name="Schoch T."/>
            <person name="Reich S.J."/>
            <person name="Stoeferle S."/>
            <person name="Flaiz M."/>
            <person name="Kazda M."/>
            <person name="Riedel C.U."/>
            <person name="Duerre P."/>
        </authorList>
    </citation>
    <scope>NUCLEOTIDE SEQUENCE</scope>
    <source>
        <strain evidence="5">TS8</strain>
    </source>
</reference>
<organism evidence="5 6">
    <name type="scientific">Catenovulum adriaticum</name>
    <dbReference type="NCBI Taxonomy" id="2984846"/>
    <lineage>
        <taxon>Bacteria</taxon>
        <taxon>Pseudomonadati</taxon>
        <taxon>Pseudomonadota</taxon>
        <taxon>Gammaproteobacteria</taxon>
        <taxon>Alteromonadales</taxon>
        <taxon>Alteromonadaceae</taxon>
        <taxon>Catenovulum</taxon>
    </lineage>
</organism>
<sequence length="263" mass="30205">MVLDYYLNWGDLQHFENMPQPLVAKAERNQYETELPLHSHTKGQLIVVLGGYVTCEVDSNLWMVPTNNAIWIPAKTIHTNRTPVHANLCHVYIQPDLHGLPNKTCTIAITPVVKELICHFASLNQHYQANSSTDRIAQVIFDLLLEMPVQRFNFPQSKHPLIQLMAKQLWYKPDNRKTLTQWATELAIGERTLARLIKKETGMSFGKWRSQMHIIIALQKLEQKYSVQQISDSLGYDSVSAFITMFKKALGLSPKKYIAQINH</sequence>
<feature type="domain" description="HTH araC/xylS-type" evidence="4">
    <location>
        <begin position="159"/>
        <end position="260"/>
    </location>
</feature>
<dbReference type="InterPro" id="IPR014710">
    <property type="entry name" value="RmlC-like_jellyroll"/>
</dbReference>
<dbReference type="SUPFAM" id="SSF51182">
    <property type="entry name" value="RmlC-like cupins"/>
    <property type="match status" value="1"/>
</dbReference>
<protein>
    <submittedName>
        <fullName evidence="5">Helix-turn-helix transcriptional regulator</fullName>
    </submittedName>
</protein>
<dbReference type="CDD" id="cd06124">
    <property type="entry name" value="cupin_NimR-like_N"/>
    <property type="match status" value="1"/>
</dbReference>
<dbReference type="SUPFAM" id="SSF46689">
    <property type="entry name" value="Homeodomain-like"/>
    <property type="match status" value="1"/>
</dbReference>
<dbReference type="EMBL" id="CP109965">
    <property type="protein sequence ID" value="WAJ71143.1"/>
    <property type="molecule type" value="Genomic_DNA"/>
</dbReference>
<dbReference type="InterPro" id="IPR011051">
    <property type="entry name" value="RmlC_Cupin_sf"/>
</dbReference>
<keyword evidence="2" id="KW-0238">DNA-binding</keyword>
<evidence type="ECO:0000256" key="1">
    <source>
        <dbReference type="ARBA" id="ARBA00023015"/>
    </source>
</evidence>
<evidence type="ECO:0000259" key="4">
    <source>
        <dbReference type="PROSITE" id="PS01124"/>
    </source>
</evidence>
<proteinExistence type="predicted"/>
<dbReference type="PANTHER" id="PTHR11019:SF199">
    <property type="entry name" value="HTH-TYPE TRANSCRIPTIONAL REGULATOR NIMR"/>
    <property type="match status" value="1"/>
</dbReference>
<dbReference type="Proteomes" id="UP001163726">
    <property type="component" value="Chromosome"/>
</dbReference>
<keyword evidence="1" id="KW-0805">Transcription regulation</keyword>
<dbReference type="SMART" id="SM00342">
    <property type="entry name" value="HTH_ARAC"/>
    <property type="match status" value="1"/>
</dbReference>
<evidence type="ECO:0000256" key="3">
    <source>
        <dbReference type="ARBA" id="ARBA00023163"/>
    </source>
</evidence>
<evidence type="ECO:0000313" key="6">
    <source>
        <dbReference type="Proteomes" id="UP001163726"/>
    </source>
</evidence>